<accession>A0A2P2QRH6</accession>
<proteinExistence type="predicted"/>
<organism evidence="1">
    <name type="scientific">Rhizophora mucronata</name>
    <name type="common">Asiatic mangrove</name>
    <dbReference type="NCBI Taxonomy" id="61149"/>
    <lineage>
        <taxon>Eukaryota</taxon>
        <taxon>Viridiplantae</taxon>
        <taxon>Streptophyta</taxon>
        <taxon>Embryophyta</taxon>
        <taxon>Tracheophyta</taxon>
        <taxon>Spermatophyta</taxon>
        <taxon>Magnoliopsida</taxon>
        <taxon>eudicotyledons</taxon>
        <taxon>Gunneridae</taxon>
        <taxon>Pentapetalae</taxon>
        <taxon>rosids</taxon>
        <taxon>fabids</taxon>
        <taxon>Malpighiales</taxon>
        <taxon>Rhizophoraceae</taxon>
        <taxon>Rhizophora</taxon>
    </lineage>
</organism>
<reference evidence="1" key="1">
    <citation type="submission" date="2018-02" db="EMBL/GenBank/DDBJ databases">
        <title>Rhizophora mucronata_Transcriptome.</title>
        <authorList>
            <person name="Meera S.P."/>
            <person name="Sreeshan A."/>
            <person name="Augustine A."/>
        </authorList>
    </citation>
    <scope>NUCLEOTIDE SEQUENCE</scope>
    <source>
        <tissue evidence="1">Leaf</tissue>
    </source>
</reference>
<name>A0A2P2QRH6_RHIMU</name>
<sequence>MALLYVAYTIPKREPRQTNLVVCVPDHFACPDASAIAAAGKTGPNFHILQF</sequence>
<protein>
    <submittedName>
        <fullName evidence="1">Uncharacterized protein</fullName>
    </submittedName>
</protein>
<dbReference type="AlphaFoldDB" id="A0A2P2QRH6"/>
<dbReference type="EMBL" id="GGEC01089051">
    <property type="protein sequence ID" value="MBX69535.1"/>
    <property type="molecule type" value="Transcribed_RNA"/>
</dbReference>
<evidence type="ECO:0000313" key="1">
    <source>
        <dbReference type="EMBL" id="MBX69535.1"/>
    </source>
</evidence>